<dbReference type="AlphaFoldDB" id="A0A250X723"/>
<gene>
    <name evidence="2" type="ORF">CEUSTIGMA_g6323.t1</name>
</gene>
<feature type="region of interest" description="Disordered" evidence="1">
    <location>
        <begin position="370"/>
        <end position="438"/>
    </location>
</feature>
<feature type="compositionally biased region" description="Basic and acidic residues" evidence="1">
    <location>
        <begin position="232"/>
        <end position="278"/>
    </location>
</feature>
<comment type="caution">
    <text evidence="2">The sequence shown here is derived from an EMBL/GenBank/DDBJ whole genome shotgun (WGS) entry which is preliminary data.</text>
</comment>
<feature type="compositionally biased region" description="Acidic residues" evidence="1">
    <location>
        <begin position="572"/>
        <end position="583"/>
    </location>
</feature>
<feature type="region of interest" description="Disordered" evidence="1">
    <location>
        <begin position="1"/>
        <end position="278"/>
    </location>
</feature>
<feature type="compositionally biased region" description="Polar residues" evidence="1">
    <location>
        <begin position="143"/>
        <end position="154"/>
    </location>
</feature>
<feature type="compositionally biased region" description="Basic and acidic residues" evidence="1">
    <location>
        <begin position="35"/>
        <end position="57"/>
    </location>
</feature>
<feature type="region of interest" description="Disordered" evidence="1">
    <location>
        <begin position="488"/>
        <end position="688"/>
    </location>
</feature>
<proteinExistence type="predicted"/>
<name>A0A250X723_9CHLO</name>
<evidence type="ECO:0000256" key="1">
    <source>
        <dbReference type="SAM" id="MobiDB-lite"/>
    </source>
</evidence>
<feature type="compositionally biased region" description="Basic and acidic residues" evidence="1">
    <location>
        <begin position="629"/>
        <end position="661"/>
    </location>
</feature>
<feature type="compositionally biased region" description="Acidic residues" evidence="1">
    <location>
        <begin position="509"/>
        <end position="527"/>
    </location>
</feature>
<evidence type="ECO:0000313" key="3">
    <source>
        <dbReference type="Proteomes" id="UP000232323"/>
    </source>
</evidence>
<feature type="compositionally biased region" description="Polar residues" evidence="1">
    <location>
        <begin position="98"/>
        <end position="107"/>
    </location>
</feature>
<evidence type="ECO:0000313" key="2">
    <source>
        <dbReference type="EMBL" id="GAX78884.1"/>
    </source>
</evidence>
<sequence length="688" mass="75865">MAEMPLKAQLDESTDILEEPGAVEPAEIPEPPAKIVEHETVPPPEFEHAAEEIKVEETGVQEKGGPKKPATPPAAEKPKTPIIAEPSEADKTAVITKAPSSDLTSTAEKSDKLAGLKKKPSAPAPGVLPSITRKKSIEASANAKESTVTKTASPSLPAIKQRSKIPSASPQRINRPSPGRSRIPTVAGSEGETVGGGSAGNARDLSPGGGWNMFNREHAKPKPQVAITGPSEEERLKRRQWAFEKRRREEAKARAEAERAAMEESKRKEEEEAKLEHRRAQIRERILRQQEIAARQAYEEAAAEERARQEISRFKGQKPLFEKLQEEYEHMKEQQEDELQRRYVEEVGRFKVARPHQIIAGEVVVKPTVIAPREEKRDVSASRPARKSPRPTYLSDNADSGNEGMASAVVASARNRRKASQQVPTATTTSPAPQVGGLVLYSRSTKQALPRLEERAVSPFIFNADQQPVNVPEQSQFWSSKKTNVLNVENSDSRQLASVEEGEAGVGDVDVEGAGDEGLEVEHDEEGVQQMEGSNEEEQLLEQLHKEEVITGAVETLAEEGGWEEPHAAEEERGEEEQQQEQPEEGKTAAEEARQQQPMEGETVKEEEVQQQLLEGETVQVEEEQSPEAAKESMDLYEAHDFEQSRELPVKEEQEAEKEVSAIEGVGGEASTEQDEENPEAAERKQEV</sequence>
<dbReference type="EMBL" id="BEGY01000036">
    <property type="protein sequence ID" value="GAX78884.1"/>
    <property type="molecule type" value="Genomic_DNA"/>
</dbReference>
<feature type="compositionally biased region" description="Basic and acidic residues" evidence="1">
    <location>
        <begin position="584"/>
        <end position="594"/>
    </location>
</feature>
<dbReference type="Proteomes" id="UP000232323">
    <property type="component" value="Unassembled WGS sequence"/>
</dbReference>
<feature type="compositionally biased region" description="Low complexity" evidence="1">
    <location>
        <begin position="610"/>
        <end position="619"/>
    </location>
</feature>
<protein>
    <submittedName>
        <fullName evidence="2">Uncharacterized protein</fullName>
    </submittedName>
</protein>
<feature type="compositionally biased region" description="Polar residues" evidence="1">
    <location>
        <begin position="164"/>
        <end position="174"/>
    </location>
</feature>
<feature type="compositionally biased region" description="Polar residues" evidence="1">
    <location>
        <begin position="421"/>
        <end position="432"/>
    </location>
</feature>
<organism evidence="2 3">
    <name type="scientific">Chlamydomonas eustigma</name>
    <dbReference type="NCBI Taxonomy" id="1157962"/>
    <lineage>
        <taxon>Eukaryota</taxon>
        <taxon>Viridiplantae</taxon>
        <taxon>Chlorophyta</taxon>
        <taxon>core chlorophytes</taxon>
        <taxon>Chlorophyceae</taxon>
        <taxon>CS clade</taxon>
        <taxon>Chlamydomonadales</taxon>
        <taxon>Chlamydomonadaceae</taxon>
        <taxon>Chlamydomonas</taxon>
    </lineage>
</organism>
<reference evidence="2 3" key="1">
    <citation type="submission" date="2017-08" db="EMBL/GenBank/DDBJ databases">
        <title>Acidophilic green algal genome provides insights into adaptation to an acidic environment.</title>
        <authorList>
            <person name="Hirooka S."/>
            <person name="Hirose Y."/>
            <person name="Kanesaki Y."/>
            <person name="Higuchi S."/>
            <person name="Fujiwara T."/>
            <person name="Onuma R."/>
            <person name="Era A."/>
            <person name="Ohbayashi R."/>
            <person name="Uzuka A."/>
            <person name="Nozaki H."/>
            <person name="Yoshikawa H."/>
            <person name="Miyagishima S.Y."/>
        </authorList>
    </citation>
    <scope>NUCLEOTIDE SEQUENCE [LARGE SCALE GENOMIC DNA]</scope>
    <source>
        <strain evidence="2 3">NIES-2499</strain>
    </source>
</reference>
<keyword evidence="3" id="KW-1185">Reference proteome</keyword>
<dbReference type="STRING" id="1157962.A0A250X723"/>
<accession>A0A250X723</accession>